<comment type="caution">
    <text evidence="1">The sequence shown here is derived from an EMBL/GenBank/DDBJ whole genome shotgun (WGS) entry which is preliminary data.</text>
</comment>
<name>A0A645I1I5_9ZZZZ</name>
<dbReference type="AlphaFoldDB" id="A0A645I1I5"/>
<evidence type="ECO:0000313" key="1">
    <source>
        <dbReference type="EMBL" id="MPN44289.1"/>
    </source>
</evidence>
<dbReference type="EMBL" id="VSSQ01103303">
    <property type="protein sequence ID" value="MPN44289.1"/>
    <property type="molecule type" value="Genomic_DNA"/>
</dbReference>
<sequence length="37" mass="4035">MDGRSHPEGGAVAGEQAFDMGVFKILDRLVNLFSQLK</sequence>
<reference evidence="1" key="1">
    <citation type="submission" date="2019-08" db="EMBL/GenBank/DDBJ databases">
        <authorList>
            <person name="Kucharzyk K."/>
            <person name="Murdoch R.W."/>
            <person name="Higgins S."/>
            <person name="Loffler F."/>
        </authorList>
    </citation>
    <scope>NUCLEOTIDE SEQUENCE</scope>
</reference>
<organism evidence="1">
    <name type="scientific">bioreactor metagenome</name>
    <dbReference type="NCBI Taxonomy" id="1076179"/>
    <lineage>
        <taxon>unclassified sequences</taxon>
        <taxon>metagenomes</taxon>
        <taxon>ecological metagenomes</taxon>
    </lineage>
</organism>
<accession>A0A645I1I5</accession>
<protein>
    <submittedName>
        <fullName evidence="1">Uncharacterized protein</fullName>
    </submittedName>
</protein>
<gene>
    <name evidence="1" type="ORF">SDC9_191851</name>
</gene>
<proteinExistence type="predicted"/>